<reference evidence="2 3" key="1">
    <citation type="submission" date="2015-05" db="EMBL/GenBank/DDBJ databases">
        <title>Draft genome of Burkholderia cepacia LK29.</title>
        <authorList>
            <person name="Chan X.Y."/>
        </authorList>
    </citation>
    <scope>NUCLEOTIDE SEQUENCE [LARGE SCALE GENOMIC DNA]</scope>
    <source>
        <strain evidence="2 3">LK29</strain>
    </source>
</reference>
<evidence type="ECO:0000313" key="3">
    <source>
        <dbReference type="Proteomes" id="UP000036338"/>
    </source>
</evidence>
<dbReference type="EMBL" id="LDWR01000108">
    <property type="protein sequence ID" value="KML41980.1"/>
    <property type="molecule type" value="Genomic_DNA"/>
</dbReference>
<dbReference type="PANTHER" id="PTHR33420:SF25">
    <property type="entry name" value="PROTEIN FIMF"/>
    <property type="match status" value="1"/>
</dbReference>
<dbReference type="InterPro" id="IPR000259">
    <property type="entry name" value="Adhesion_dom_fimbrial"/>
</dbReference>
<name>A0A0J5W4T2_BURCE</name>
<dbReference type="SUPFAM" id="SSF49401">
    <property type="entry name" value="Bacterial adhesins"/>
    <property type="match status" value="1"/>
</dbReference>
<dbReference type="PANTHER" id="PTHR33420">
    <property type="entry name" value="FIMBRIAL SUBUNIT ELFA-RELATED"/>
    <property type="match status" value="1"/>
</dbReference>
<dbReference type="GO" id="GO:0009289">
    <property type="term" value="C:pilus"/>
    <property type="evidence" value="ECO:0007669"/>
    <property type="project" value="InterPro"/>
</dbReference>
<dbReference type="PATRIC" id="fig|292.27.peg.279"/>
<proteinExistence type="predicted"/>
<dbReference type="InterPro" id="IPR036937">
    <property type="entry name" value="Adhesion_dom_fimbrial_sf"/>
</dbReference>
<comment type="caution">
    <text evidence="2">The sequence shown here is derived from an EMBL/GenBank/DDBJ whole genome shotgun (WGS) entry which is preliminary data.</text>
</comment>
<organism evidence="2 3">
    <name type="scientific">Burkholderia cepacia</name>
    <name type="common">Pseudomonas cepacia</name>
    <dbReference type="NCBI Taxonomy" id="292"/>
    <lineage>
        <taxon>Bacteria</taxon>
        <taxon>Pseudomonadati</taxon>
        <taxon>Pseudomonadota</taxon>
        <taxon>Betaproteobacteria</taxon>
        <taxon>Burkholderiales</taxon>
        <taxon>Burkholderiaceae</taxon>
        <taxon>Burkholderia</taxon>
        <taxon>Burkholderia cepacia complex</taxon>
    </lineage>
</organism>
<dbReference type="InterPro" id="IPR008966">
    <property type="entry name" value="Adhesion_dom_sf"/>
</dbReference>
<dbReference type="InterPro" id="IPR050263">
    <property type="entry name" value="Bact_Fimbrial_Adh_Pro"/>
</dbReference>
<dbReference type="GO" id="GO:0043709">
    <property type="term" value="P:cell adhesion involved in single-species biofilm formation"/>
    <property type="evidence" value="ECO:0007669"/>
    <property type="project" value="TreeGrafter"/>
</dbReference>
<accession>A0A0J5W4T2</accession>
<dbReference type="AlphaFoldDB" id="A0A0J5W4T2"/>
<dbReference type="Proteomes" id="UP000036338">
    <property type="component" value="Unassembled WGS sequence"/>
</dbReference>
<evidence type="ECO:0000259" key="1">
    <source>
        <dbReference type="Pfam" id="PF00419"/>
    </source>
</evidence>
<dbReference type="Gene3D" id="2.60.40.1090">
    <property type="entry name" value="Fimbrial-type adhesion domain"/>
    <property type="match status" value="1"/>
</dbReference>
<evidence type="ECO:0000313" key="2">
    <source>
        <dbReference type="EMBL" id="KML41980.1"/>
    </source>
</evidence>
<sequence length="167" mass="17293">MLVSWLGTWTNEAQASSSTVNVYGDITASACNVVKSDQSKRVTLGSIPSKQFAGVGSTGLLVPFTLSLENCMASASGVSVTFNGSADLTNSNLLAVNTGGGAASGIGIELLDDTRTQIPINSASKVYSFTGDAGRVHLKFFARYMATQPTVTSGDANASMTFTLSYQ</sequence>
<feature type="domain" description="Fimbrial-type adhesion" evidence="1">
    <location>
        <begin position="21"/>
        <end position="167"/>
    </location>
</feature>
<dbReference type="Pfam" id="PF00419">
    <property type="entry name" value="Fimbrial"/>
    <property type="match status" value="1"/>
</dbReference>
<gene>
    <name evidence="2" type="ORF">VL15_37855</name>
</gene>
<protein>
    <recommendedName>
        <fullName evidence="1">Fimbrial-type adhesion domain-containing protein</fullName>
    </recommendedName>
</protein>